<reference evidence="2 3" key="1">
    <citation type="submission" date="2015-06" db="EMBL/GenBank/DDBJ databases">
        <authorList>
            <person name="Kim K.M."/>
        </authorList>
    </citation>
    <scope>NUCLEOTIDE SEQUENCE [LARGE SCALE GENOMIC DNA]</scope>
    <source>
        <strain evidence="2 3">KCTC 22370</strain>
    </source>
</reference>
<keyword evidence="3" id="KW-1185">Reference proteome</keyword>
<sequence>MDSYSTNEALFGRRKVRFAYDLPIGVASLAKAIGASDPAQLIREHTLYPFFVALLEQRQRDEVLRAMLSDLKVHNKVLGRLSHVPRPEFLRFCPACDLANEANAGMRYWQRRHQLPTSLVCVEHRIPLRASSVTTSSGVQRYELVSEPQVQGSPLLPEMGEPSLERFLHLASVGYDLLDWQGKARPAFDPSLRTMVLETGYRRSPGHDDIDNVRLAREFRRDSADLIRLWPWLAKAVNTAGHYGWVTMHTTRDAPPSRVTFTYAVLRSYLQLKKSSFFFPAETRDWTGIHVDLSAVERRRRMESLTEKELKKLVSTTIDQILLEQPPVRALPTEIFRRSPAIAHAWRIDLGGQFRSLLTDRAESLDSFHLRVIRYALTEASRNDRTLSDSDLLHLLGKRTIDEVRKLRAVVERDGFGTDKPSFGARSLE</sequence>
<dbReference type="EMBL" id="CP011805">
    <property type="protein sequence ID" value="AKM07490.1"/>
    <property type="molecule type" value="Genomic_DNA"/>
</dbReference>
<dbReference type="STRING" id="543877.AM2010_1418"/>
<evidence type="ECO:0000313" key="2">
    <source>
        <dbReference type="EMBL" id="AKM07490.1"/>
    </source>
</evidence>
<dbReference type="KEGG" id="amx:AM2010_1418"/>
<dbReference type="InterPro" id="IPR009492">
    <property type="entry name" value="TniQ"/>
</dbReference>
<evidence type="ECO:0000259" key="1">
    <source>
        <dbReference type="Pfam" id="PF06527"/>
    </source>
</evidence>
<gene>
    <name evidence="2" type="ORF">AM2010_1418</name>
</gene>
<dbReference type="Pfam" id="PF06527">
    <property type="entry name" value="TniQ"/>
    <property type="match status" value="1"/>
</dbReference>
<proteinExistence type="predicted"/>
<dbReference type="Proteomes" id="UP000037643">
    <property type="component" value="Chromosome"/>
</dbReference>
<feature type="domain" description="TniQ" evidence="1">
    <location>
        <begin position="27"/>
        <end position="128"/>
    </location>
</feature>
<organism evidence="2 3">
    <name type="scientific">Pelagerythrobacter marensis</name>
    <dbReference type="NCBI Taxonomy" id="543877"/>
    <lineage>
        <taxon>Bacteria</taxon>
        <taxon>Pseudomonadati</taxon>
        <taxon>Pseudomonadota</taxon>
        <taxon>Alphaproteobacteria</taxon>
        <taxon>Sphingomonadales</taxon>
        <taxon>Erythrobacteraceae</taxon>
        <taxon>Pelagerythrobacter</taxon>
    </lineage>
</organism>
<dbReference type="PATRIC" id="fig|543877.4.peg.1441"/>
<protein>
    <recommendedName>
        <fullName evidence="1">TniQ domain-containing protein</fullName>
    </recommendedName>
</protein>
<dbReference type="AlphaFoldDB" id="A0A0G3X7D4"/>
<evidence type="ECO:0000313" key="3">
    <source>
        <dbReference type="Proteomes" id="UP000037643"/>
    </source>
</evidence>
<accession>A0A0G3X7D4</accession>
<name>A0A0G3X7D4_9SPHN</name>